<dbReference type="InterPro" id="IPR004360">
    <property type="entry name" value="Glyas_Fos-R_dOase_dom"/>
</dbReference>
<evidence type="ECO:0000313" key="3">
    <source>
        <dbReference type="Proteomes" id="UP001241110"/>
    </source>
</evidence>
<dbReference type="Pfam" id="PF00903">
    <property type="entry name" value="Glyoxalase"/>
    <property type="match status" value="1"/>
</dbReference>
<dbReference type="SUPFAM" id="SSF54593">
    <property type="entry name" value="Glyoxalase/Bleomycin resistance protein/Dihydroxybiphenyl dioxygenase"/>
    <property type="match status" value="1"/>
</dbReference>
<dbReference type="InterPro" id="IPR037523">
    <property type="entry name" value="VOC_core"/>
</dbReference>
<reference evidence="2" key="1">
    <citation type="submission" date="2023-05" db="EMBL/GenBank/DDBJ databases">
        <authorList>
            <person name="Zhang X."/>
        </authorList>
    </citation>
    <scope>NUCLEOTIDE SEQUENCE</scope>
    <source>
        <strain evidence="2">YF14B1</strain>
    </source>
</reference>
<protein>
    <submittedName>
        <fullName evidence="2">VOC family protein</fullName>
    </submittedName>
</protein>
<dbReference type="InterPro" id="IPR029068">
    <property type="entry name" value="Glyas_Bleomycin-R_OHBP_Dase"/>
</dbReference>
<dbReference type="RefSeq" id="WP_313976465.1">
    <property type="nucleotide sequence ID" value="NZ_JASJOS010000002.1"/>
</dbReference>
<evidence type="ECO:0000259" key="1">
    <source>
        <dbReference type="PROSITE" id="PS51819"/>
    </source>
</evidence>
<dbReference type="InterPro" id="IPR050383">
    <property type="entry name" value="GlyoxalaseI/FosfomycinResist"/>
</dbReference>
<accession>A0AAE3QID5</accession>
<dbReference type="PROSITE" id="PS51819">
    <property type="entry name" value="VOC"/>
    <property type="match status" value="1"/>
</dbReference>
<sequence length="129" mass="14938">MNIIHIKETCLYVTDLDRTAHFYHDLLGFPVISKVEGRHVFFRAGTSVLLCFISEKTKTDTHLPPHYGYGQLHLAFEVTPEEYEACKAKVLTVGIEIIHEETWRNGQTSFYFRDFDGHLLEIVPVGIWK</sequence>
<dbReference type="Proteomes" id="UP001241110">
    <property type="component" value="Unassembled WGS sequence"/>
</dbReference>
<feature type="domain" description="VOC" evidence="1">
    <location>
        <begin position="2"/>
        <end position="125"/>
    </location>
</feature>
<evidence type="ECO:0000313" key="2">
    <source>
        <dbReference type="EMBL" id="MDJ1479907.1"/>
    </source>
</evidence>
<dbReference type="AlphaFoldDB" id="A0AAE3QID5"/>
<proteinExistence type="predicted"/>
<dbReference type="EMBL" id="JASJOS010000002">
    <property type="protein sequence ID" value="MDJ1479907.1"/>
    <property type="molecule type" value="Genomic_DNA"/>
</dbReference>
<name>A0AAE3QID5_9BACT</name>
<gene>
    <name evidence="2" type="ORF">QNI16_05375</name>
</gene>
<dbReference type="Gene3D" id="3.10.180.10">
    <property type="entry name" value="2,3-Dihydroxybiphenyl 1,2-Dioxygenase, domain 1"/>
    <property type="match status" value="1"/>
</dbReference>
<dbReference type="PANTHER" id="PTHR21366">
    <property type="entry name" value="GLYOXALASE FAMILY PROTEIN"/>
    <property type="match status" value="1"/>
</dbReference>
<comment type="caution">
    <text evidence="2">The sequence shown here is derived from an EMBL/GenBank/DDBJ whole genome shotgun (WGS) entry which is preliminary data.</text>
</comment>
<dbReference type="PANTHER" id="PTHR21366:SF22">
    <property type="entry name" value="VOC DOMAIN-CONTAINING PROTEIN"/>
    <property type="match status" value="1"/>
</dbReference>
<organism evidence="2 3">
    <name type="scientific">Xanthocytophaga flava</name>
    <dbReference type="NCBI Taxonomy" id="3048013"/>
    <lineage>
        <taxon>Bacteria</taxon>
        <taxon>Pseudomonadati</taxon>
        <taxon>Bacteroidota</taxon>
        <taxon>Cytophagia</taxon>
        <taxon>Cytophagales</taxon>
        <taxon>Rhodocytophagaceae</taxon>
        <taxon>Xanthocytophaga</taxon>
    </lineage>
</organism>